<feature type="compositionally biased region" description="Acidic residues" evidence="1">
    <location>
        <begin position="183"/>
        <end position="193"/>
    </location>
</feature>
<evidence type="ECO:0000313" key="5">
    <source>
        <dbReference type="Proteomes" id="UP000237271"/>
    </source>
</evidence>
<feature type="region of interest" description="Disordered" evidence="1">
    <location>
        <begin position="182"/>
        <end position="289"/>
    </location>
</feature>
<evidence type="ECO:0000313" key="4">
    <source>
        <dbReference type="EMBL" id="POM62996.1"/>
    </source>
</evidence>
<feature type="compositionally biased region" description="Polar residues" evidence="1">
    <location>
        <begin position="194"/>
        <end position="207"/>
    </location>
</feature>
<proteinExistence type="predicted"/>
<feature type="compositionally biased region" description="Polar residues" evidence="1">
    <location>
        <begin position="257"/>
        <end position="281"/>
    </location>
</feature>
<dbReference type="EMBL" id="NCKW01015474">
    <property type="protein sequence ID" value="POM62996.1"/>
    <property type="molecule type" value="Genomic_DNA"/>
</dbReference>
<dbReference type="Pfam" id="PF07727">
    <property type="entry name" value="RVT_2"/>
    <property type="match status" value="1"/>
</dbReference>
<evidence type="ECO:0000256" key="1">
    <source>
        <dbReference type="SAM" id="MobiDB-lite"/>
    </source>
</evidence>
<name>A0A2P4XBR3_9STRA</name>
<dbReference type="PANTHER" id="PTHR11439:SF483">
    <property type="entry name" value="PEPTIDE SYNTHASE GLIP-LIKE, PUTATIVE (AFU_ORTHOLOGUE AFUA_3G12920)-RELATED"/>
    <property type="match status" value="1"/>
</dbReference>
<dbReference type="InterPro" id="IPR057670">
    <property type="entry name" value="SH3_retrovirus"/>
</dbReference>
<dbReference type="Pfam" id="PF25597">
    <property type="entry name" value="SH3_retrovirus"/>
    <property type="match status" value="1"/>
</dbReference>
<comment type="caution">
    <text evidence="4">The sequence shown here is derived from an EMBL/GenBank/DDBJ whole genome shotgun (WGS) entry which is preliminary data.</text>
</comment>
<dbReference type="InterPro" id="IPR013103">
    <property type="entry name" value="RVT_2"/>
</dbReference>
<protein>
    <submittedName>
        <fullName evidence="4">Integrase catalytic core protein</fullName>
    </submittedName>
</protein>
<sequence length="673" mass="76234">MRGANASSHSSLGRSRQPNGIIPFMTRNYETLTAFQQKRSVEFWELLSYVIEVDNMSATKALNGITSHEKLFASKPHVSDLHVCGSPVFRYVPKKKRKNKLNMKADPGIFLGYAKNSLDYRIQYLGTGNLVERRDVVFHEDLAADPKYVKDLINKRYFGKIMSLSTSIDFVSLPMSRVHLPLDEDSEDYDDNGSETSDTIMDDSNLSESDEGMEETNHYNTVLEDSGCESTSDYDNDNDFSGSEFEGLEDDVPAFANSDNIGTSEQNEASMHSSGGQTTDARSMCDIPNPTSVQEALASEHALQWKWAMDDEYKSLMSNQTWELVPRPKPSRDKCVNILSSLWVLALKRNEKGLIVKHKARLAIKGYWRKYGMDYLESYSPVVRIESVLLVLVLALLLRLDCRHIDFMTAFLSGVLEDFDLYMEQPEGYNDGTGRVCKLLKGLYGLKQASRIWNNTLHQHLVEIGFKKCTFDAGVHWKMGNFNKTFLTVYVDDIIIAAYPRDIENVVTALANKFRLKDLGLVRHLLGMIITLIPGKMLCISQTAYIDRMLKKFGLADAKSVRSPRMHNEPTLRVEGNSKLINDSAQPFREMVGSLQYLVHCTRPDLANAVRTLGRYGRAYIKENFCQAQSVMRYLRDTKHILFVYRYADIGKDGIKLDAFADADHAGCPETSR</sequence>
<dbReference type="AlphaFoldDB" id="A0A2P4XBR3"/>
<feature type="domain" description="Reverse transcriptase Ty1/copia-type" evidence="2">
    <location>
        <begin position="319"/>
        <end position="565"/>
    </location>
</feature>
<feature type="domain" description="Retroviral polymerase SH3-like" evidence="3">
    <location>
        <begin position="87"/>
        <end position="144"/>
    </location>
</feature>
<organism evidence="4 5">
    <name type="scientific">Phytophthora palmivora</name>
    <dbReference type="NCBI Taxonomy" id="4796"/>
    <lineage>
        <taxon>Eukaryota</taxon>
        <taxon>Sar</taxon>
        <taxon>Stramenopiles</taxon>
        <taxon>Oomycota</taxon>
        <taxon>Peronosporomycetes</taxon>
        <taxon>Peronosporales</taxon>
        <taxon>Peronosporaceae</taxon>
        <taxon>Phytophthora</taxon>
    </lineage>
</organism>
<dbReference type="InterPro" id="IPR043502">
    <property type="entry name" value="DNA/RNA_pol_sf"/>
</dbReference>
<keyword evidence="5" id="KW-1185">Reference proteome</keyword>
<dbReference type="PANTHER" id="PTHR11439">
    <property type="entry name" value="GAG-POL-RELATED RETROTRANSPOSON"/>
    <property type="match status" value="1"/>
</dbReference>
<gene>
    <name evidence="4" type="ORF">PHPALM_27777</name>
</gene>
<reference evidence="4 5" key="1">
    <citation type="journal article" date="2017" name="Genome Biol. Evol.">
        <title>Phytophthora megakarya and P. palmivora, closely related causal agents of cacao black pod rot, underwent increases in genome sizes and gene numbers by different mechanisms.</title>
        <authorList>
            <person name="Ali S.S."/>
            <person name="Shao J."/>
            <person name="Lary D.J."/>
            <person name="Kronmiller B."/>
            <person name="Shen D."/>
            <person name="Strem M.D."/>
            <person name="Amoako-Attah I."/>
            <person name="Akrofi A.Y."/>
            <person name="Begoude B.A."/>
            <person name="Ten Hoopen G.M."/>
            <person name="Coulibaly K."/>
            <person name="Kebe B.I."/>
            <person name="Melnick R.L."/>
            <person name="Guiltinan M.J."/>
            <person name="Tyler B.M."/>
            <person name="Meinhardt L.W."/>
            <person name="Bailey B.A."/>
        </authorList>
    </citation>
    <scope>NUCLEOTIDE SEQUENCE [LARGE SCALE GENOMIC DNA]</scope>
    <source>
        <strain evidence="5">sbr112.9</strain>
    </source>
</reference>
<dbReference type="Proteomes" id="UP000237271">
    <property type="component" value="Unassembled WGS sequence"/>
</dbReference>
<dbReference type="OrthoDB" id="117560at2759"/>
<dbReference type="SUPFAM" id="SSF56672">
    <property type="entry name" value="DNA/RNA polymerases"/>
    <property type="match status" value="1"/>
</dbReference>
<evidence type="ECO:0000259" key="2">
    <source>
        <dbReference type="Pfam" id="PF07727"/>
    </source>
</evidence>
<accession>A0A2P4XBR3</accession>
<evidence type="ECO:0000259" key="3">
    <source>
        <dbReference type="Pfam" id="PF25597"/>
    </source>
</evidence>